<comment type="pathway">
    <text evidence="3">Metabolic intermediate metabolism; propanoyl-CoA degradation; succinyl-CoA from propanoyl-CoA: step 3/3.</text>
</comment>
<dbReference type="GO" id="GO:0005737">
    <property type="term" value="C:cytoplasm"/>
    <property type="evidence" value="ECO:0007669"/>
    <property type="project" value="TreeGrafter"/>
</dbReference>
<dbReference type="Gene3D" id="3.20.20.240">
    <property type="entry name" value="Methylmalonyl-CoA mutase"/>
    <property type="match status" value="1"/>
</dbReference>
<dbReference type="InterPro" id="IPR058549">
    <property type="entry name" value="MeMalonylCoA_mutase_a/b_site"/>
</dbReference>
<dbReference type="PROSITE" id="PS00544">
    <property type="entry name" value="METMALONYL_COA_MUTASE"/>
    <property type="match status" value="1"/>
</dbReference>
<proteinExistence type="inferred from homology"/>
<protein>
    <recommendedName>
        <fullName evidence="9">Methylmalonyl-CoA mutase small subunit</fullName>
        <ecNumber evidence="9">5.4.99.2</ecNumber>
    </recommendedName>
</protein>
<organism evidence="12">
    <name type="scientific">Propionibacterium freudenreichii subsp. freudenreichii</name>
    <dbReference type="NCBI Taxonomy" id="66712"/>
    <lineage>
        <taxon>Bacteria</taxon>
        <taxon>Bacillati</taxon>
        <taxon>Actinomycetota</taxon>
        <taxon>Actinomycetes</taxon>
        <taxon>Propionibacteriales</taxon>
        <taxon>Propionibacteriaceae</taxon>
        <taxon>Propionibacterium</taxon>
    </lineage>
</organism>
<dbReference type="InterPro" id="IPR024067">
    <property type="entry name" value="Me-malonyl-CoA_mutase_sm_su_N"/>
</dbReference>
<dbReference type="CDD" id="cd03677">
    <property type="entry name" value="MM_CoA_mutase_beta"/>
    <property type="match status" value="1"/>
</dbReference>
<evidence type="ECO:0000256" key="3">
    <source>
        <dbReference type="ARBA" id="ARBA00005146"/>
    </source>
</evidence>
<dbReference type="GO" id="GO:0046872">
    <property type="term" value="F:metal ion binding"/>
    <property type="evidence" value="ECO:0007669"/>
    <property type="project" value="InterPro"/>
</dbReference>
<keyword evidence="7 12" id="KW-0413">Isomerase</keyword>
<evidence type="ECO:0000256" key="7">
    <source>
        <dbReference type="ARBA" id="ARBA00023235"/>
    </source>
</evidence>
<dbReference type="GO" id="GO:0019652">
    <property type="term" value="P:lactate fermentation to propionate and acetate"/>
    <property type="evidence" value="ECO:0007669"/>
    <property type="project" value="InterPro"/>
</dbReference>
<dbReference type="SUPFAM" id="SSF52242">
    <property type="entry name" value="Cobalamin (vitamin B12)-binding domain"/>
    <property type="match status" value="1"/>
</dbReference>
<feature type="region of interest" description="Disordered" evidence="10">
    <location>
        <begin position="1"/>
        <end position="34"/>
    </location>
</feature>
<dbReference type="SUPFAM" id="SSF51703">
    <property type="entry name" value="Cobalamin (vitamin B12)-dependent enzymes"/>
    <property type="match status" value="1"/>
</dbReference>
<comment type="similarity">
    <text evidence="4">Belongs to the methylmalonyl-CoA mutase family.</text>
</comment>
<dbReference type="InterPro" id="IPR006099">
    <property type="entry name" value="MeMalonylCoA_mutase_a/b_cat"/>
</dbReference>
<reference evidence="12" key="1">
    <citation type="submission" date="2014-08" db="EMBL/GenBank/DDBJ databases">
        <authorList>
            <person name="Falentin Helene"/>
        </authorList>
    </citation>
    <scope>NUCLEOTIDE SEQUENCE</scope>
</reference>
<dbReference type="Gene3D" id="1.10.196.20">
    <property type="match status" value="1"/>
</dbReference>
<dbReference type="PANTHER" id="PTHR48101:SF4">
    <property type="entry name" value="METHYLMALONYL-COA MUTASE, MITOCHONDRIAL"/>
    <property type="match status" value="1"/>
</dbReference>
<evidence type="ECO:0000256" key="1">
    <source>
        <dbReference type="ARBA" id="ARBA00000290"/>
    </source>
</evidence>
<feature type="domain" description="Methylmalonyl-CoA mutase alpha/beta chain catalytic" evidence="11">
    <location>
        <begin position="211"/>
        <end position="467"/>
    </location>
</feature>
<dbReference type="AlphaFoldDB" id="A0A0B7NT26"/>
<feature type="compositionally biased region" description="Polar residues" evidence="10">
    <location>
        <begin position="1"/>
        <end position="11"/>
    </location>
</feature>
<keyword evidence="6" id="KW-0846">Cobalamin</keyword>
<comment type="catalytic activity">
    <reaction evidence="1">
        <text>(R)-methylmalonyl-CoA = succinyl-CoA</text>
        <dbReference type="Rhea" id="RHEA:22888"/>
        <dbReference type="ChEBI" id="CHEBI:57292"/>
        <dbReference type="ChEBI" id="CHEBI:57326"/>
        <dbReference type="EC" id="5.4.99.2"/>
    </reaction>
</comment>
<dbReference type="PANTHER" id="PTHR48101">
    <property type="entry name" value="METHYLMALONYL-COA MUTASE, MITOCHONDRIAL-RELATED"/>
    <property type="match status" value="1"/>
</dbReference>
<evidence type="ECO:0000313" key="12">
    <source>
        <dbReference type="EMBL" id="CEP27060.1"/>
    </source>
</evidence>
<dbReference type="GO" id="GO:0031419">
    <property type="term" value="F:cobalamin binding"/>
    <property type="evidence" value="ECO:0007669"/>
    <property type="project" value="UniProtKB-KW"/>
</dbReference>
<dbReference type="GO" id="GO:0019678">
    <property type="term" value="P:propionate metabolic process, methylmalonyl pathway"/>
    <property type="evidence" value="ECO:0007669"/>
    <property type="project" value="TreeGrafter"/>
</dbReference>
<evidence type="ECO:0000256" key="4">
    <source>
        <dbReference type="ARBA" id="ARBA00008465"/>
    </source>
</evidence>
<evidence type="ECO:0000256" key="5">
    <source>
        <dbReference type="ARBA" id="ARBA00011870"/>
    </source>
</evidence>
<dbReference type="InterPro" id="IPR016176">
    <property type="entry name" value="Cbl-dep_enz_cat"/>
</dbReference>
<dbReference type="GO" id="GO:0004494">
    <property type="term" value="F:methylmalonyl-CoA mutase activity"/>
    <property type="evidence" value="ECO:0007669"/>
    <property type="project" value="UniProtKB-UniRule"/>
</dbReference>
<accession>A0A0B7NT26</accession>
<evidence type="ECO:0000256" key="8">
    <source>
        <dbReference type="ARBA" id="ARBA00023285"/>
    </source>
</evidence>
<evidence type="ECO:0000256" key="6">
    <source>
        <dbReference type="ARBA" id="ARBA00022628"/>
    </source>
</evidence>
<evidence type="ECO:0000256" key="2">
    <source>
        <dbReference type="ARBA" id="ARBA00001922"/>
    </source>
</evidence>
<evidence type="ECO:0000256" key="10">
    <source>
        <dbReference type="SAM" id="MobiDB-lite"/>
    </source>
</evidence>
<dbReference type="Gene3D" id="3.40.50.280">
    <property type="entry name" value="Cobalamin-binding domain"/>
    <property type="match status" value="1"/>
</dbReference>
<dbReference type="InterPro" id="IPR004608">
    <property type="entry name" value="MMCoA_mutase_b"/>
</dbReference>
<evidence type="ECO:0000259" key="11">
    <source>
        <dbReference type="Pfam" id="PF01642"/>
    </source>
</evidence>
<dbReference type="InterPro" id="IPR036724">
    <property type="entry name" value="Cobalamin-bd_sf"/>
</dbReference>
<gene>
    <name evidence="12" type="primary">mutA</name>
    <name evidence="12" type="ORF">PFCIRM138_11660</name>
</gene>
<keyword evidence="8" id="KW-0170">Cobalt</keyword>
<sequence>MSSTDQGTNPADTDDLTPTTLSLAGDFPKATEEQWEREVEKVLNRGRPPEKQLTFAECLKRLTVHTVDGIDIVPMYRPKDAPKKLGYPGVAPFTRGTTVRNGDMDAWDVRALHEDPDEKFTRKAILEGLERGVTSLLLRVDPDAIAPEHLDEVLSDVLLEMTKVEVFSRYDQGAAAEALVSVYERSDKPAKDLALNLGLDPIGFAALQGTEPDLTVLGDWVRRLAKFSPDSRAVTIDANIYHNAGAGDVAELAWALATGAEYVRALVEQGFTATEAFDTINFRVTATHDQFLTIARLRALREAWARIGEVFGVDEDKRGARQNAITSWRELTREDPYVNILRGSIATFSASVGGAESITTLPFTQALGLPEDDFPLRIARNTGIVLAEEVNIGRVNDPAGGSYYVESLTRSLADAAWKEFQEVEKLGGMSKAVMTEHVTKVLDACNAERAKRLANRKQPITAVSEFPMIGARSIETKPFPAAPARKGLAWHRDSEVFEQLMDRSTSVSERPKVFLACLGTRRDFGGREGFSSPVWHIAGIDTPQVEGGTTAEIVEAFKKSGAQVADLCSSAKVYAQQGLEVAKALKAAGAKALYLSGAFKEFGDDAAEAEKLIDGRLFMGMDVVDTLSSTLDILGVAK</sequence>
<comment type="cofactor">
    <cofactor evidence="2">
        <name>adenosylcob(III)alamin</name>
        <dbReference type="ChEBI" id="CHEBI:18408"/>
    </cofactor>
</comment>
<dbReference type="NCBIfam" id="TIGR00642">
    <property type="entry name" value="mmCoA_mut_beta"/>
    <property type="match status" value="1"/>
</dbReference>
<dbReference type="EC" id="5.4.99.2" evidence="9"/>
<comment type="subunit">
    <text evidence="5">Heterodimer of an alpha and a beta chain.</text>
</comment>
<dbReference type="Pfam" id="PF01642">
    <property type="entry name" value="MM_CoA_mutase"/>
    <property type="match status" value="1"/>
</dbReference>
<dbReference type="EMBL" id="LM676427">
    <property type="protein sequence ID" value="CEP27060.1"/>
    <property type="molecule type" value="Genomic_DNA"/>
</dbReference>
<evidence type="ECO:0000256" key="9">
    <source>
        <dbReference type="NCBIfam" id="TIGR00642"/>
    </source>
</evidence>
<dbReference type="UniPathway" id="UPA00945">
    <property type="reaction ID" value="UER00910"/>
</dbReference>
<name>A0A0B7NT26_PROFF</name>